<feature type="compositionally biased region" description="Polar residues" evidence="2">
    <location>
        <begin position="1424"/>
        <end position="1434"/>
    </location>
</feature>
<evidence type="ECO:0000313" key="5">
    <source>
        <dbReference type="Proteomes" id="UP000757232"/>
    </source>
</evidence>
<proteinExistence type="predicted"/>
<dbReference type="GO" id="GO:0005096">
    <property type="term" value="F:GTPase activator activity"/>
    <property type="evidence" value="ECO:0007669"/>
    <property type="project" value="UniProtKB-KW"/>
</dbReference>
<dbReference type="GO" id="GO:0005634">
    <property type="term" value="C:nucleus"/>
    <property type="evidence" value="ECO:0007669"/>
    <property type="project" value="InterPro"/>
</dbReference>
<dbReference type="InterPro" id="IPR018515">
    <property type="entry name" value="Tuberin-type_domain"/>
</dbReference>
<feature type="compositionally biased region" description="Low complexity" evidence="2">
    <location>
        <begin position="965"/>
        <end position="981"/>
    </location>
</feature>
<feature type="domain" description="Rap-GAP" evidence="3">
    <location>
        <begin position="1510"/>
        <end position="1740"/>
    </location>
</feature>
<evidence type="ECO:0000256" key="2">
    <source>
        <dbReference type="SAM" id="MobiDB-lite"/>
    </source>
</evidence>
<feature type="compositionally biased region" description="Basic and acidic residues" evidence="2">
    <location>
        <begin position="1412"/>
        <end position="1423"/>
    </location>
</feature>
<dbReference type="SUPFAM" id="SSF111347">
    <property type="entry name" value="Rap/Ran-GAP"/>
    <property type="match status" value="1"/>
</dbReference>
<protein>
    <recommendedName>
        <fullName evidence="3">Rap-GAP domain-containing protein</fullName>
    </recommendedName>
</protein>
<dbReference type="EMBL" id="LNZH02000186">
    <property type="protein sequence ID" value="OCB87952.1"/>
    <property type="molecule type" value="Genomic_DNA"/>
</dbReference>
<dbReference type="GO" id="GO:0051056">
    <property type="term" value="P:regulation of small GTPase mediated signal transduction"/>
    <property type="evidence" value="ECO:0007669"/>
    <property type="project" value="InterPro"/>
</dbReference>
<feature type="compositionally biased region" description="Low complexity" evidence="2">
    <location>
        <begin position="246"/>
        <end position="259"/>
    </location>
</feature>
<dbReference type="OrthoDB" id="19311at2759"/>
<name>A0A9Q5HYA8_SANBA</name>
<feature type="region of interest" description="Disordered" evidence="2">
    <location>
        <begin position="1412"/>
        <end position="1434"/>
    </location>
</feature>
<accession>A0A9Q5HYA8</accession>
<dbReference type="InterPro" id="IPR035974">
    <property type="entry name" value="Rap/Ran-GAP_sf"/>
</dbReference>
<dbReference type="Gene3D" id="3.40.50.11210">
    <property type="entry name" value="Rap/Ran-GAP"/>
    <property type="match status" value="1"/>
</dbReference>
<organism evidence="4 5">
    <name type="scientific">Sanghuangporus baumii</name>
    <name type="common">Phellinus baumii</name>
    <dbReference type="NCBI Taxonomy" id="108892"/>
    <lineage>
        <taxon>Eukaryota</taxon>
        <taxon>Fungi</taxon>
        <taxon>Dikarya</taxon>
        <taxon>Basidiomycota</taxon>
        <taxon>Agaricomycotina</taxon>
        <taxon>Agaricomycetes</taxon>
        <taxon>Hymenochaetales</taxon>
        <taxon>Hymenochaetaceae</taxon>
        <taxon>Sanghuangporus</taxon>
    </lineage>
</organism>
<dbReference type="GO" id="GO:0032007">
    <property type="term" value="P:negative regulation of TOR signaling"/>
    <property type="evidence" value="ECO:0007669"/>
    <property type="project" value="TreeGrafter"/>
</dbReference>
<feature type="region of interest" description="Disordered" evidence="2">
    <location>
        <begin position="950"/>
        <end position="993"/>
    </location>
</feature>
<dbReference type="GO" id="GO:0033596">
    <property type="term" value="C:TSC1-TSC2 complex"/>
    <property type="evidence" value="ECO:0007669"/>
    <property type="project" value="TreeGrafter"/>
</dbReference>
<dbReference type="PANTHER" id="PTHR10063:SF0">
    <property type="entry name" value="TUBERIN"/>
    <property type="match status" value="1"/>
</dbReference>
<dbReference type="Proteomes" id="UP000757232">
    <property type="component" value="Unassembled WGS sequence"/>
</dbReference>
<evidence type="ECO:0000256" key="1">
    <source>
        <dbReference type="ARBA" id="ARBA00022468"/>
    </source>
</evidence>
<dbReference type="PROSITE" id="PS50085">
    <property type="entry name" value="RAPGAP"/>
    <property type="match status" value="1"/>
</dbReference>
<evidence type="ECO:0000259" key="3">
    <source>
        <dbReference type="PROSITE" id="PS50085"/>
    </source>
</evidence>
<dbReference type="FunFam" id="3.40.50.11210:FF:000007">
    <property type="entry name" value="Tuberous sclerosis 2"/>
    <property type="match status" value="1"/>
</dbReference>
<keyword evidence="5" id="KW-1185">Reference proteome</keyword>
<dbReference type="PANTHER" id="PTHR10063">
    <property type="entry name" value="TUBERIN"/>
    <property type="match status" value="1"/>
</dbReference>
<comment type="caution">
    <text evidence="4">The sequence shown here is derived from an EMBL/GenBank/DDBJ whole genome shotgun (WGS) entry which is preliminary data.</text>
</comment>
<dbReference type="InterPro" id="IPR000331">
    <property type="entry name" value="Rap/Ran_GAP_dom"/>
</dbReference>
<dbReference type="Pfam" id="PF03542">
    <property type="entry name" value="Tuberin"/>
    <property type="match status" value="1"/>
</dbReference>
<dbReference type="SUPFAM" id="SSF48371">
    <property type="entry name" value="ARM repeat"/>
    <property type="match status" value="1"/>
</dbReference>
<gene>
    <name evidence="4" type="ORF">A7U60_g4909</name>
</gene>
<sequence length="1771" mass="198064">MPDASTSGSLVASPAAPVQTLPIDTLIQFLTPPAVPSPQYARALVNAISTQTPPPPPAVLLPVLLSICSTNAPQSLQSAGFDVLAVYCSCGAPLMTSDRIAFFDILQSSASAPWMQEVWESRLKALNALMSSIEDTVGREKQVLDVISSWLRQAVEDHCSSDTDRRERERSVQVLSDALIEWFSRLETAGRLEDDDVSRLFDFYHSLVDYVLQLPQDDLPNSPPTPTPQTPQRDNSASSRHKRHPSSLASIPSPLSPHSFNVRTSPHRGSLQLVSTIYLNFLDSRLTRLPPSFLPTIMPMLFRILSAVMSPLSPLSPSRPNPNPVEHAVFKLLTALLTGTYANTCLILLRRHLQPVADVDIDAKIRTSLGAIRTLRIQIRTVLEDQMAKRVLERGASLSATHAGTPASTIGLEDYVIKRAQRAWAKEGAAWDAQKVSFFLVKAIHAWNDKNLPMDKERIFEEIGHLLNDVLQEMDDRLDDQDFPPDKDVKDLSDTDTGSAVGRVLYELIAYVQTLRNEDETPMALSLNHPQSAQSSFLRALANVFVHKESLSYLDPPVSIILLSVVDHLQDTDSERIPLLMVKQHQLKPTSPDWLENWTKLLHNASLFMKNRPRTRQAVIATLHSVFTLVRDMPKYRRPLMDSVFNFWAEVVKNKNEGADGTDIWRLLGEEAVLRATEDDIEELFTPIDETAPDFSAVTVHKILATMSAASTYCECDGEVEFFVKPTEISPSSPIVPVTPSNTVVSNAASPTLPRMPSETQMFTKDREQGTMQQQILSLLSLATSRHQSQSQIPQVSSPEDTLLTSGQRLDRSPLLRAGPDLISIPIVCRGLTAVTALSEAFQQFAFVDSKMTPRQSRLAIFVFGQLLRLLRTAQCPRARIAVLQTLTRLRADRDHRVYLTRSPVEDERQIMSLSRLISRVREVPSPSAPGDDARADELFMERARATQVFERDGRRTSRGRGSRKASGTVSRSRSRVPGRSAQQMPSTNVKPRDQLWAEPDVVPFLLDNAGKGSQMLITYDPAGPNETVVLPVSDYMDELVEIIKAERDWEVLSYVLVHLPTQLANKHFWCGPRARESIAKLLNELCQSIKAGTLGKYIPQEEWPTLSKTRDAVGLAYHTLTVLISYHSIFDPTRRKALIEVLRMGLSGVGDTVVVCMHALNLCAYEMETTVVKELPSIFEKLTQIVSNPSIAVHILTFLGNLNSLPNIYSNFTDDDFKLVFAVALQYLQHHNRLETAREMPFSLSQHLRILSYYVLYLWFLTLKLADRPRHVPFIVRQLLLANNDEDRKEIDPPTEVAFDLLARYTYANADPKPAPSLLGDILSNPSGGLSSSDNIQEKSWIMGYSIVTVRLLGKAGWMEVVTRRPSGTTKFLCRTENVPLVDLGDVNPDMFTIPAGLMMDKDPRLLRELREASESSDETGRSSELSPSNGTCEQLTEVYVPSAEEDTAPQPDPVTGYVWSGSAPSQRRKRVDLDPGFFSLQLSPYPDTTNRTPRGRIVRNTDALASVIRTLDRIPVIDTHKVGILYVAPGQTDETEILRNVRGSPAYIRFLEGIGRLIKIRGQLDVYTGGLDPDEDGEFAYAWWDDTAQILYHTATMMPNHDHDKFGTFKKRHIGNDAVRIIWNDSGQPYQFDTIKTDFQFVNIVIEPHSRGAIAAYSNNLHENEYFKLTVQLAEGMAEFAPIGDYKIISARMLSIFVRQLSIVADWYASIFKDTFRGTERNEIVTNWRARLEAIKKFANSTPSPFDNPASPELGIMGLQTALDFTPGY</sequence>
<dbReference type="Pfam" id="PF02145">
    <property type="entry name" value="Rap_GAP"/>
    <property type="match status" value="1"/>
</dbReference>
<evidence type="ECO:0000313" key="4">
    <source>
        <dbReference type="EMBL" id="OCB87952.1"/>
    </source>
</evidence>
<dbReference type="InterPro" id="IPR027107">
    <property type="entry name" value="Tuberin/Ral-act_asu"/>
</dbReference>
<keyword evidence="1" id="KW-0343">GTPase activation</keyword>
<reference evidence="4" key="1">
    <citation type="submission" date="2016-06" db="EMBL/GenBank/DDBJ databases">
        <title>Draft Genome sequence of the fungus Inonotus baumii.</title>
        <authorList>
            <person name="Zhu H."/>
            <person name="Lin W."/>
        </authorList>
    </citation>
    <scope>NUCLEOTIDE SEQUENCE</scope>
    <source>
        <strain evidence="4">821</strain>
    </source>
</reference>
<dbReference type="InterPro" id="IPR016024">
    <property type="entry name" value="ARM-type_fold"/>
</dbReference>
<feature type="region of interest" description="Disordered" evidence="2">
    <location>
        <begin position="215"/>
        <end position="262"/>
    </location>
</feature>